<sequence>MTTIVLIAKEPVAGRVKTRLHPPFTLVEAASLAAAAIDDTLRVLGEVPATKRVLFYQGTTLPARARGFDVVPQPEGTLDERLGWLFDRYDTPVLLVGMDTPQLQSGHLAGPCTDWPDDVDSWFGPAEDGGFWALGMREPDGALIRGVAMSQDDTGARQLDRLRAAGHRVGMLPTLRDVDTAADADVVATVAPRTAFSERLRELRAGGRPPEGR</sequence>
<organism evidence="1 2">
    <name type="scientific">Plantibacter flavus</name>
    <dbReference type="NCBI Taxonomy" id="150123"/>
    <lineage>
        <taxon>Bacteria</taxon>
        <taxon>Bacillati</taxon>
        <taxon>Actinomycetota</taxon>
        <taxon>Actinomycetes</taxon>
        <taxon>Micrococcales</taxon>
        <taxon>Microbacteriaceae</taxon>
        <taxon>Plantibacter</taxon>
    </lineage>
</organism>
<comment type="caution">
    <text evidence="1">The sequence shown here is derived from an EMBL/GenBank/DDBJ whole genome shotgun (WGS) entry which is preliminary data.</text>
</comment>
<evidence type="ECO:0000313" key="1">
    <source>
        <dbReference type="EMBL" id="ROR80105.1"/>
    </source>
</evidence>
<dbReference type="Proteomes" id="UP000266915">
    <property type="component" value="Unassembled WGS sequence"/>
</dbReference>
<dbReference type="SUPFAM" id="SSF53448">
    <property type="entry name" value="Nucleotide-diphospho-sugar transferases"/>
    <property type="match status" value="1"/>
</dbReference>
<dbReference type="PANTHER" id="PTHR36529">
    <property type="entry name" value="SLL1095 PROTEIN"/>
    <property type="match status" value="1"/>
</dbReference>
<name>A0A3N2BXW5_9MICO</name>
<dbReference type="Gene3D" id="3.90.550.10">
    <property type="entry name" value="Spore Coat Polysaccharide Biosynthesis Protein SpsA, Chain A"/>
    <property type="match status" value="1"/>
</dbReference>
<accession>A0A3N2BXW5</accession>
<dbReference type="AlphaFoldDB" id="A0A3N2BXW5"/>
<dbReference type="InterPro" id="IPR029044">
    <property type="entry name" value="Nucleotide-diphossugar_trans"/>
</dbReference>
<evidence type="ECO:0008006" key="3">
    <source>
        <dbReference type="Google" id="ProtNLM"/>
    </source>
</evidence>
<protein>
    <recommendedName>
        <fullName evidence="3">Glycosyltransferase</fullName>
    </recommendedName>
</protein>
<reference evidence="1 2" key="1">
    <citation type="submission" date="2018-11" db="EMBL/GenBank/DDBJ databases">
        <title>Sequencing the genomes of 1000 actinobacteria strains.</title>
        <authorList>
            <person name="Klenk H.-P."/>
        </authorList>
    </citation>
    <scope>NUCLEOTIDE SEQUENCE [LARGE SCALE GENOMIC DNA]</scope>
    <source>
        <strain evidence="1 2">DSM 14012</strain>
    </source>
</reference>
<dbReference type="EMBL" id="RKHL01000001">
    <property type="protein sequence ID" value="ROR80105.1"/>
    <property type="molecule type" value="Genomic_DNA"/>
</dbReference>
<keyword evidence="2" id="KW-1185">Reference proteome</keyword>
<dbReference type="Pfam" id="PF09837">
    <property type="entry name" value="DUF2064"/>
    <property type="match status" value="1"/>
</dbReference>
<dbReference type="InterPro" id="IPR018641">
    <property type="entry name" value="Trfase_1_rSAM/seldom-assoc"/>
</dbReference>
<evidence type="ECO:0000313" key="2">
    <source>
        <dbReference type="Proteomes" id="UP000266915"/>
    </source>
</evidence>
<gene>
    <name evidence="1" type="ORF">EDD42_0138</name>
</gene>
<dbReference type="RefSeq" id="WP_085511671.1">
    <property type="nucleotide sequence ID" value="NZ_FXAP01000002.1"/>
</dbReference>
<dbReference type="PANTHER" id="PTHR36529:SF1">
    <property type="entry name" value="GLYCOSYLTRANSFERASE"/>
    <property type="match status" value="1"/>
</dbReference>
<proteinExistence type="predicted"/>